<gene>
    <name evidence="1" type="ORF">GO499_19570</name>
</gene>
<evidence type="ECO:0000313" key="2">
    <source>
        <dbReference type="Proteomes" id="UP000464495"/>
    </source>
</evidence>
<evidence type="ECO:0000313" key="1">
    <source>
        <dbReference type="EMBL" id="QHQ37226.1"/>
    </source>
</evidence>
<dbReference type="AlphaFoldDB" id="A0A6P1T6V8"/>
<dbReference type="Proteomes" id="UP000464495">
    <property type="component" value="Chromosome"/>
</dbReference>
<dbReference type="EMBL" id="CP046620">
    <property type="protein sequence ID" value="QHQ37226.1"/>
    <property type="molecule type" value="Genomic_DNA"/>
</dbReference>
<keyword evidence="2" id="KW-1185">Reference proteome</keyword>
<dbReference type="SUPFAM" id="SSF48452">
    <property type="entry name" value="TPR-like"/>
    <property type="match status" value="1"/>
</dbReference>
<organism evidence="1 2">
    <name type="scientific">Algicella marina</name>
    <dbReference type="NCBI Taxonomy" id="2683284"/>
    <lineage>
        <taxon>Bacteria</taxon>
        <taxon>Pseudomonadati</taxon>
        <taxon>Pseudomonadota</taxon>
        <taxon>Alphaproteobacteria</taxon>
        <taxon>Rhodobacterales</taxon>
        <taxon>Paracoccaceae</taxon>
        <taxon>Algicella</taxon>
    </lineage>
</organism>
<protein>
    <submittedName>
        <fullName evidence="1">Tetratricopeptide repeat protein</fullName>
    </submittedName>
</protein>
<dbReference type="SMART" id="SM00028">
    <property type="entry name" value="TPR"/>
    <property type="match status" value="2"/>
</dbReference>
<dbReference type="KEGG" id="amaq:GO499_19570"/>
<dbReference type="Pfam" id="PF13432">
    <property type="entry name" value="TPR_16"/>
    <property type="match status" value="1"/>
</dbReference>
<dbReference type="Gene3D" id="1.25.40.10">
    <property type="entry name" value="Tetratricopeptide repeat domain"/>
    <property type="match status" value="1"/>
</dbReference>
<accession>A0A6P1T6V8</accession>
<dbReference type="InterPro" id="IPR011990">
    <property type="entry name" value="TPR-like_helical_dom_sf"/>
</dbReference>
<sequence length="172" mass="18860">MGCARDPDVLINDRVGLPAPRNLPTAQAPDGLEIGHRLMDAGEYELALKAYYRAASDLGFTADVLSAIGSANLRLQRLGQAETTLRAALELDEKFVPALNNLGVVLNARNQIGEARELFRVAYALDNGSSDDIRDNLRLLDDKLQNIDTETAPIEDFRLVRRGNGQYLLLGQ</sequence>
<reference evidence="1 2" key="1">
    <citation type="submission" date="2019-12" db="EMBL/GenBank/DDBJ databases">
        <title>Complete genome sequence of Algicella marina strain 9Alg 56(T) isolated from the red alga Tichocarpus crinitus.</title>
        <authorList>
            <person name="Kim S.-G."/>
            <person name="Nedashkovskaya O.I."/>
        </authorList>
    </citation>
    <scope>NUCLEOTIDE SEQUENCE [LARGE SCALE GENOMIC DNA]</scope>
    <source>
        <strain evidence="1 2">9Alg 56</strain>
    </source>
</reference>
<dbReference type="InterPro" id="IPR019734">
    <property type="entry name" value="TPR_rpt"/>
</dbReference>
<dbReference type="RefSeq" id="WP_161863767.1">
    <property type="nucleotide sequence ID" value="NZ_CP046620.1"/>
</dbReference>
<proteinExistence type="predicted"/>
<name>A0A6P1T6V8_9RHOB</name>